<sequence>MVALLSTLKIFYVFHLNLQPFPEEIPIDSKATIKEKAKSLKEEHICCKYTTCGSVGINTTNHVEQYMKKPIAMVAKCKFTWRMNLIWLLQ</sequence>
<protein>
    <submittedName>
        <fullName evidence="2">Uncharacterized protein</fullName>
    </submittedName>
</protein>
<feature type="chain" id="PRO_5035276062" evidence="1">
    <location>
        <begin position="16"/>
        <end position="90"/>
    </location>
</feature>
<name>A0A8J5Y9Y9_9ROSI</name>
<reference evidence="2 3" key="1">
    <citation type="journal article" date="2021" name="bioRxiv">
        <title>The Gossypium anomalum genome as a resource for cotton improvement and evolutionary analysis of hybrid incompatibility.</title>
        <authorList>
            <person name="Grover C.E."/>
            <person name="Yuan D."/>
            <person name="Arick M.A."/>
            <person name="Miller E.R."/>
            <person name="Hu G."/>
            <person name="Peterson D.G."/>
            <person name="Wendel J.F."/>
            <person name="Udall J.A."/>
        </authorList>
    </citation>
    <scope>NUCLEOTIDE SEQUENCE [LARGE SCALE GENOMIC DNA]</scope>
    <source>
        <strain evidence="2">JFW-Udall</strain>
        <tissue evidence="2">Leaf</tissue>
    </source>
</reference>
<dbReference type="Proteomes" id="UP000701853">
    <property type="component" value="Chromosome 10"/>
</dbReference>
<dbReference type="AlphaFoldDB" id="A0A8J5Y9Y9"/>
<gene>
    <name evidence="2" type="ORF">CXB51_025119</name>
</gene>
<evidence type="ECO:0000313" key="3">
    <source>
        <dbReference type="Proteomes" id="UP000701853"/>
    </source>
</evidence>
<proteinExistence type="predicted"/>
<evidence type="ECO:0000313" key="2">
    <source>
        <dbReference type="EMBL" id="KAG8480449.1"/>
    </source>
</evidence>
<keyword evidence="1" id="KW-0732">Signal</keyword>
<dbReference type="EMBL" id="JAHUZN010000010">
    <property type="protein sequence ID" value="KAG8480449.1"/>
    <property type="molecule type" value="Genomic_DNA"/>
</dbReference>
<comment type="caution">
    <text evidence="2">The sequence shown here is derived from an EMBL/GenBank/DDBJ whole genome shotgun (WGS) entry which is preliminary data.</text>
</comment>
<organism evidence="2 3">
    <name type="scientific">Gossypium anomalum</name>
    <dbReference type="NCBI Taxonomy" id="47600"/>
    <lineage>
        <taxon>Eukaryota</taxon>
        <taxon>Viridiplantae</taxon>
        <taxon>Streptophyta</taxon>
        <taxon>Embryophyta</taxon>
        <taxon>Tracheophyta</taxon>
        <taxon>Spermatophyta</taxon>
        <taxon>Magnoliopsida</taxon>
        <taxon>eudicotyledons</taxon>
        <taxon>Gunneridae</taxon>
        <taxon>Pentapetalae</taxon>
        <taxon>rosids</taxon>
        <taxon>malvids</taxon>
        <taxon>Malvales</taxon>
        <taxon>Malvaceae</taxon>
        <taxon>Malvoideae</taxon>
        <taxon>Gossypium</taxon>
    </lineage>
</organism>
<evidence type="ECO:0000256" key="1">
    <source>
        <dbReference type="SAM" id="SignalP"/>
    </source>
</evidence>
<accession>A0A8J5Y9Y9</accession>
<feature type="signal peptide" evidence="1">
    <location>
        <begin position="1"/>
        <end position="15"/>
    </location>
</feature>
<keyword evidence="3" id="KW-1185">Reference proteome</keyword>